<sequence>MENVKEKDHLPNPPEGILRFRKIPLRIRILHRIDDFIDDINWLHVAFKICAFSYIAFLSFIAWQVLPLPGHWTRPGQADKIPITYQDFSTYFAPFEGDAQCNIKATDLYTPPPRNELGQYDYNAFCSTRKSLLSSMSNGGRIGFDTPYTPADCHHRWYTTTEICMILERFDAVVFVGDESLRTIYDGLNILLRQDLAAGTLKAWEMEKDTLDACRCNAQFTTPACASHKVTSSHEVTFNTPSIATSYVCSRFPHALLRIDGFPASSDVVKRFTKLVPRVPRSNYRPVPIIHSLSPSTASTPAASDSLLQFLTLADSSKRKTPMLWIGPTAAGHIDIKGRKGNQEIWDFDSEMAHAAAKNDVEVLKMWNMTVQASSFDGLHFGEKVAITQAMMVVNWLSRLESS</sequence>
<proteinExistence type="predicted"/>
<dbReference type="RefSeq" id="XP_008712840.1">
    <property type="nucleotide sequence ID" value="XM_008714618.1"/>
</dbReference>
<dbReference type="InParanoid" id="W2S8V8"/>
<dbReference type="Proteomes" id="UP000030752">
    <property type="component" value="Unassembled WGS sequence"/>
</dbReference>
<organism evidence="2 3">
    <name type="scientific">Cyphellophora europaea (strain CBS 101466)</name>
    <name type="common">Phialophora europaea</name>
    <dbReference type="NCBI Taxonomy" id="1220924"/>
    <lineage>
        <taxon>Eukaryota</taxon>
        <taxon>Fungi</taxon>
        <taxon>Dikarya</taxon>
        <taxon>Ascomycota</taxon>
        <taxon>Pezizomycotina</taxon>
        <taxon>Eurotiomycetes</taxon>
        <taxon>Chaetothyriomycetidae</taxon>
        <taxon>Chaetothyriales</taxon>
        <taxon>Cyphellophoraceae</taxon>
        <taxon>Cyphellophora</taxon>
    </lineage>
</organism>
<keyword evidence="1" id="KW-0812">Transmembrane</keyword>
<evidence type="ECO:0000313" key="2">
    <source>
        <dbReference type="EMBL" id="ETN45070.1"/>
    </source>
</evidence>
<name>W2S8V8_CYPE1</name>
<protein>
    <recommendedName>
        <fullName evidence="4">SGNH domain-containing protein</fullName>
    </recommendedName>
</protein>
<evidence type="ECO:0000313" key="3">
    <source>
        <dbReference type="Proteomes" id="UP000030752"/>
    </source>
</evidence>
<feature type="transmembrane region" description="Helical" evidence="1">
    <location>
        <begin position="45"/>
        <end position="66"/>
    </location>
</feature>
<evidence type="ECO:0000256" key="1">
    <source>
        <dbReference type="SAM" id="Phobius"/>
    </source>
</evidence>
<gene>
    <name evidence="2" type="ORF">HMPREF1541_09946</name>
</gene>
<evidence type="ECO:0008006" key="4">
    <source>
        <dbReference type="Google" id="ProtNLM"/>
    </source>
</evidence>
<dbReference type="EMBL" id="KB822713">
    <property type="protein sequence ID" value="ETN45070.1"/>
    <property type="molecule type" value="Genomic_DNA"/>
</dbReference>
<dbReference type="STRING" id="1220924.W2S8V8"/>
<accession>W2S8V8</accession>
<dbReference type="GeneID" id="19977285"/>
<keyword evidence="1" id="KW-0472">Membrane</keyword>
<reference evidence="2 3" key="1">
    <citation type="submission" date="2013-03" db="EMBL/GenBank/DDBJ databases">
        <title>The Genome Sequence of Phialophora europaea CBS 101466.</title>
        <authorList>
            <consortium name="The Broad Institute Genomics Platform"/>
            <person name="Cuomo C."/>
            <person name="de Hoog S."/>
            <person name="Gorbushina A."/>
            <person name="Walker B."/>
            <person name="Young S.K."/>
            <person name="Zeng Q."/>
            <person name="Gargeya S."/>
            <person name="Fitzgerald M."/>
            <person name="Haas B."/>
            <person name="Abouelleil A."/>
            <person name="Allen A.W."/>
            <person name="Alvarado L."/>
            <person name="Arachchi H.M."/>
            <person name="Berlin A.M."/>
            <person name="Chapman S.B."/>
            <person name="Gainer-Dewar J."/>
            <person name="Goldberg J."/>
            <person name="Griggs A."/>
            <person name="Gujja S."/>
            <person name="Hansen M."/>
            <person name="Howarth C."/>
            <person name="Imamovic A."/>
            <person name="Ireland A."/>
            <person name="Larimer J."/>
            <person name="McCowan C."/>
            <person name="Murphy C."/>
            <person name="Pearson M."/>
            <person name="Poon T.W."/>
            <person name="Priest M."/>
            <person name="Roberts A."/>
            <person name="Saif S."/>
            <person name="Shea T."/>
            <person name="Sisk P."/>
            <person name="Sykes S."/>
            <person name="Wortman J."/>
            <person name="Nusbaum C."/>
            <person name="Birren B."/>
        </authorList>
    </citation>
    <scope>NUCLEOTIDE SEQUENCE [LARGE SCALE GENOMIC DNA]</scope>
    <source>
        <strain evidence="2 3">CBS 101466</strain>
    </source>
</reference>
<dbReference type="HOGENOM" id="CLU_037139_0_0_1"/>
<dbReference type="AlphaFoldDB" id="W2S8V8"/>
<keyword evidence="1" id="KW-1133">Transmembrane helix</keyword>
<dbReference type="eggNOG" id="ENOG502SNF8">
    <property type="taxonomic scope" value="Eukaryota"/>
</dbReference>
<keyword evidence="3" id="KW-1185">Reference proteome</keyword>
<dbReference type="VEuPathDB" id="FungiDB:HMPREF1541_09946"/>
<dbReference type="OrthoDB" id="5373426at2759"/>